<organism evidence="2 3">
    <name type="scientific">Botrytis fragariae</name>
    <dbReference type="NCBI Taxonomy" id="1964551"/>
    <lineage>
        <taxon>Eukaryota</taxon>
        <taxon>Fungi</taxon>
        <taxon>Dikarya</taxon>
        <taxon>Ascomycota</taxon>
        <taxon>Pezizomycotina</taxon>
        <taxon>Leotiomycetes</taxon>
        <taxon>Helotiales</taxon>
        <taxon>Sclerotiniaceae</taxon>
        <taxon>Botrytis</taxon>
    </lineage>
</organism>
<dbReference type="AlphaFoldDB" id="A0A8H6AMH5"/>
<reference evidence="2 3" key="1">
    <citation type="journal article" date="2020" name="Phytopathology">
        <title>A high-quality genome resource of Botrytis fragariae, a new and rapidly spreading fungal pathogen causing strawberry gray mold in the U.S.A.</title>
        <authorList>
            <person name="Wu Y."/>
            <person name="Saski C.A."/>
            <person name="Schnabel G."/>
            <person name="Xiao S."/>
            <person name="Hu M."/>
        </authorList>
    </citation>
    <scope>NUCLEOTIDE SEQUENCE [LARGE SCALE GENOMIC DNA]</scope>
    <source>
        <strain evidence="2 3">BVB16</strain>
    </source>
</reference>
<evidence type="ECO:0000256" key="1">
    <source>
        <dbReference type="SAM" id="Phobius"/>
    </source>
</evidence>
<keyword evidence="1" id="KW-1133">Transmembrane helix</keyword>
<dbReference type="EMBL" id="JABFCT010000015">
    <property type="protein sequence ID" value="KAF5870192.1"/>
    <property type="molecule type" value="Genomic_DNA"/>
</dbReference>
<dbReference type="OrthoDB" id="3556874at2759"/>
<keyword evidence="3" id="KW-1185">Reference proteome</keyword>
<name>A0A8H6AMH5_9HELO</name>
<proteinExistence type="predicted"/>
<evidence type="ECO:0000313" key="3">
    <source>
        <dbReference type="Proteomes" id="UP000531561"/>
    </source>
</evidence>
<comment type="caution">
    <text evidence="2">The sequence shown here is derived from an EMBL/GenBank/DDBJ whole genome shotgun (WGS) entry which is preliminary data.</text>
</comment>
<feature type="transmembrane region" description="Helical" evidence="1">
    <location>
        <begin position="177"/>
        <end position="199"/>
    </location>
</feature>
<feature type="transmembrane region" description="Helical" evidence="1">
    <location>
        <begin position="119"/>
        <end position="136"/>
    </location>
</feature>
<feature type="transmembrane region" description="Helical" evidence="1">
    <location>
        <begin position="142"/>
        <end position="165"/>
    </location>
</feature>
<dbReference type="Proteomes" id="UP000531561">
    <property type="component" value="Unassembled WGS sequence"/>
</dbReference>
<accession>A0A8H6AMH5</accession>
<dbReference type="GeneID" id="59264363"/>
<protein>
    <submittedName>
        <fullName evidence="2">Uncharacterized protein</fullName>
    </submittedName>
</protein>
<evidence type="ECO:0000313" key="2">
    <source>
        <dbReference type="EMBL" id="KAF5870192.1"/>
    </source>
</evidence>
<dbReference type="RefSeq" id="XP_037189139.1">
    <property type="nucleotide sequence ID" value="XM_037340671.1"/>
</dbReference>
<keyword evidence="1" id="KW-0812">Transmembrane</keyword>
<sequence>MCILSRSAGRSQVTIYVNIVNSTLCRANNNASLAGFAKRSTAAISPPALWDIDVFADALQIVQPAWQCKAVCGQERVLHTPDLTLVLSFPVSTGENCHLDCLEPTQTTFWPKRFSHKRFETLLAVVSFTIVLFFSRKCLTESTLNITVAVITYMCLLLCMALFISGRLHILYQRAQLAYGVINTTVSTSLIGVITTSLFHRFSSLGLKSPIWLKMASCILSAFNVLEHGPFTTYTALLLITHIFDLDLQYLFSQCSAFSYT</sequence>
<keyword evidence="1" id="KW-0472">Membrane</keyword>
<gene>
    <name evidence="2" type="ORF">Bfra_010337</name>
</gene>